<dbReference type="PANTHER" id="PTHR42818">
    <property type="entry name" value="SULFOPYRUVATE DECARBOXYLASE SUBUNIT ALPHA"/>
    <property type="match status" value="1"/>
</dbReference>
<feature type="domain" description="Thiamine pyrophosphate enzyme TPP-binding" evidence="3">
    <location>
        <begin position="47"/>
        <end position="119"/>
    </location>
</feature>
<dbReference type="Pfam" id="PF02775">
    <property type="entry name" value="TPP_enzyme_C"/>
    <property type="match status" value="1"/>
</dbReference>
<proteinExistence type="predicted"/>
<dbReference type="InterPro" id="IPR051818">
    <property type="entry name" value="TPP_dependent_decarboxylase"/>
</dbReference>
<dbReference type="RefSeq" id="WP_309956059.1">
    <property type="nucleotide sequence ID" value="NZ_JAVDUJ010000001.1"/>
</dbReference>
<reference evidence="4 5" key="1">
    <citation type="submission" date="2023-07" db="EMBL/GenBank/DDBJ databases">
        <title>Sequencing the genomes of 1000 actinobacteria strains.</title>
        <authorList>
            <person name="Klenk H.-P."/>
        </authorList>
    </citation>
    <scope>NUCLEOTIDE SEQUENCE [LARGE SCALE GENOMIC DNA]</scope>
    <source>
        <strain evidence="4 5">DSM 15539</strain>
    </source>
</reference>
<comment type="caution">
    <text evidence="4">The sequence shown here is derived from an EMBL/GenBank/DDBJ whole genome shotgun (WGS) entry which is preliminary data.</text>
</comment>
<gene>
    <name evidence="4" type="ORF">J2S36_000950</name>
</gene>
<keyword evidence="2" id="KW-0456">Lyase</keyword>
<dbReference type="EMBL" id="JAVDUJ010000001">
    <property type="protein sequence ID" value="MDR6939407.1"/>
    <property type="molecule type" value="Genomic_DNA"/>
</dbReference>
<dbReference type="SUPFAM" id="SSF52518">
    <property type="entry name" value="Thiamin diphosphate-binding fold (THDP-binding)"/>
    <property type="match status" value="1"/>
</dbReference>
<evidence type="ECO:0000313" key="5">
    <source>
        <dbReference type="Proteomes" id="UP001266099"/>
    </source>
</evidence>
<keyword evidence="5" id="KW-1185">Reference proteome</keyword>
<accession>A0ABU1T1Z5</accession>
<dbReference type="PANTHER" id="PTHR42818:SF1">
    <property type="entry name" value="SULFOPYRUVATE DECARBOXYLASE"/>
    <property type="match status" value="1"/>
</dbReference>
<sequence length="195" mass="20849">MNQKPIDIKYLFTKLNTHSTTLQVVCHLGPTAFLAMDLFPEGVVLPLYGSMGMVLPVSLGLALGSKCKIVAVEGDGSLLMNLGAVATVATASPPNMLCLILDNGGYQTTGGQPTAFSGTQGIFSVLEASGFKHLREATQDNIDDALAWGLEPGLRAVICKTLPLDYPFRDRLISPIDSIVAFQNINEFNANENLH</sequence>
<evidence type="ECO:0000259" key="3">
    <source>
        <dbReference type="Pfam" id="PF02775"/>
    </source>
</evidence>
<organism evidence="4 5">
    <name type="scientific">Arcanobacterium hippocoleae</name>
    <dbReference type="NCBI Taxonomy" id="149017"/>
    <lineage>
        <taxon>Bacteria</taxon>
        <taxon>Bacillati</taxon>
        <taxon>Actinomycetota</taxon>
        <taxon>Actinomycetes</taxon>
        <taxon>Actinomycetales</taxon>
        <taxon>Actinomycetaceae</taxon>
        <taxon>Arcanobacterium</taxon>
    </lineage>
</organism>
<dbReference type="Proteomes" id="UP001266099">
    <property type="component" value="Unassembled WGS sequence"/>
</dbReference>
<evidence type="ECO:0000313" key="4">
    <source>
        <dbReference type="EMBL" id="MDR6939407.1"/>
    </source>
</evidence>
<protein>
    <submittedName>
        <fullName evidence="4">Thiamine pyrophosphate-dependent acetolactate synthase large subunit-like protein</fullName>
    </submittedName>
</protein>
<dbReference type="InterPro" id="IPR029061">
    <property type="entry name" value="THDP-binding"/>
</dbReference>
<dbReference type="InterPro" id="IPR011766">
    <property type="entry name" value="TPP_enzyme_TPP-bd"/>
</dbReference>
<dbReference type="Gene3D" id="3.40.50.970">
    <property type="match status" value="1"/>
</dbReference>
<evidence type="ECO:0000256" key="1">
    <source>
        <dbReference type="ARBA" id="ARBA00022793"/>
    </source>
</evidence>
<name>A0ABU1T1Z5_9ACTO</name>
<keyword evidence="1" id="KW-0210">Decarboxylase</keyword>
<evidence type="ECO:0000256" key="2">
    <source>
        <dbReference type="ARBA" id="ARBA00023239"/>
    </source>
</evidence>